<dbReference type="Proteomes" id="UP000076532">
    <property type="component" value="Unassembled WGS sequence"/>
</dbReference>
<accession>A0A166KXW4</accession>
<name>A0A166KXW4_9AGAM</name>
<protein>
    <recommendedName>
        <fullName evidence="2">DUF7727 domain-containing protein</fullName>
    </recommendedName>
</protein>
<keyword evidence="1" id="KW-0812">Transmembrane</keyword>
<dbReference type="PANTHER" id="PTHR40629:SF1">
    <property type="entry name" value="PRO41 PROTEIN"/>
    <property type="match status" value="1"/>
</dbReference>
<proteinExistence type="predicted"/>
<evidence type="ECO:0000313" key="3">
    <source>
        <dbReference type="EMBL" id="KZP22365.1"/>
    </source>
</evidence>
<gene>
    <name evidence="3" type="ORF">FIBSPDRAFT_787289</name>
</gene>
<dbReference type="Pfam" id="PF24853">
    <property type="entry name" value="DUF7727"/>
    <property type="match status" value="1"/>
</dbReference>
<feature type="transmembrane region" description="Helical" evidence="1">
    <location>
        <begin position="98"/>
        <end position="116"/>
    </location>
</feature>
<feature type="domain" description="DUF7727" evidence="2">
    <location>
        <begin position="1"/>
        <end position="140"/>
    </location>
</feature>
<sequence length="155" mass="17117">MGNLVWHEYSRLVSLTASIYTIWASFWGIFYRKFFWDFVGGIIRAPGGLQPSPNSAIFITLIVKFPIIQILTILTASFMVALEYPLPQLKGTVLHRSIVLRIVVLIMQASMAVLFYQGTNGALWSLIAAGCYGRALALGETMEEAKSNRGKGGEA</sequence>
<dbReference type="PANTHER" id="PTHR40629">
    <property type="entry name" value="PRO41 PROTEIN"/>
    <property type="match status" value="1"/>
</dbReference>
<keyword evidence="1" id="KW-0472">Membrane</keyword>
<dbReference type="InterPro" id="IPR056144">
    <property type="entry name" value="DUF7727"/>
</dbReference>
<feature type="transmembrane region" description="Helical" evidence="1">
    <location>
        <begin position="12"/>
        <end position="30"/>
    </location>
</feature>
<feature type="transmembrane region" description="Helical" evidence="1">
    <location>
        <begin position="56"/>
        <end position="86"/>
    </location>
</feature>
<organism evidence="3 4">
    <name type="scientific">Athelia psychrophila</name>
    <dbReference type="NCBI Taxonomy" id="1759441"/>
    <lineage>
        <taxon>Eukaryota</taxon>
        <taxon>Fungi</taxon>
        <taxon>Dikarya</taxon>
        <taxon>Basidiomycota</taxon>
        <taxon>Agaricomycotina</taxon>
        <taxon>Agaricomycetes</taxon>
        <taxon>Agaricomycetidae</taxon>
        <taxon>Atheliales</taxon>
        <taxon>Atheliaceae</taxon>
        <taxon>Athelia</taxon>
    </lineage>
</organism>
<evidence type="ECO:0000313" key="4">
    <source>
        <dbReference type="Proteomes" id="UP000076532"/>
    </source>
</evidence>
<dbReference type="AlphaFoldDB" id="A0A166KXW4"/>
<dbReference type="OrthoDB" id="2110422at2759"/>
<keyword evidence="4" id="KW-1185">Reference proteome</keyword>
<evidence type="ECO:0000256" key="1">
    <source>
        <dbReference type="SAM" id="Phobius"/>
    </source>
</evidence>
<keyword evidence="1" id="KW-1133">Transmembrane helix</keyword>
<reference evidence="3 4" key="1">
    <citation type="journal article" date="2016" name="Mol. Biol. Evol.">
        <title>Comparative Genomics of Early-Diverging Mushroom-Forming Fungi Provides Insights into the Origins of Lignocellulose Decay Capabilities.</title>
        <authorList>
            <person name="Nagy L.G."/>
            <person name="Riley R."/>
            <person name="Tritt A."/>
            <person name="Adam C."/>
            <person name="Daum C."/>
            <person name="Floudas D."/>
            <person name="Sun H."/>
            <person name="Yadav J.S."/>
            <person name="Pangilinan J."/>
            <person name="Larsson K.H."/>
            <person name="Matsuura K."/>
            <person name="Barry K."/>
            <person name="Labutti K."/>
            <person name="Kuo R."/>
            <person name="Ohm R.A."/>
            <person name="Bhattacharya S.S."/>
            <person name="Shirouzu T."/>
            <person name="Yoshinaga Y."/>
            <person name="Martin F.M."/>
            <person name="Grigoriev I.V."/>
            <person name="Hibbett D.S."/>
        </authorList>
    </citation>
    <scope>NUCLEOTIDE SEQUENCE [LARGE SCALE GENOMIC DNA]</scope>
    <source>
        <strain evidence="3 4">CBS 109695</strain>
    </source>
</reference>
<dbReference type="EMBL" id="KV417540">
    <property type="protein sequence ID" value="KZP22365.1"/>
    <property type="molecule type" value="Genomic_DNA"/>
</dbReference>
<evidence type="ECO:0000259" key="2">
    <source>
        <dbReference type="Pfam" id="PF24853"/>
    </source>
</evidence>